<gene>
    <name evidence="2" type="ORF">ENF18_08745</name>
</gene>
<dbReference type="EMBL" id="DQWE01000406">
    <property type="protein sequence ID" value="HDI83860.1"/>
    <property type="molecule type" value="Genomic_DNA"/>
</dbReference>
<feature type="domain" description="Glycoside-hydrolase family GH114 TIM-barrel" evidence="1">
    <location>
        <begin position="28"/>
        <end position="160"/>
    </location>
</feature>
<organism evidence="2">
    <name type="scientific">candidate division WOR-3 bacterium</name>
    <dbReference type="NCBI Taxonomy" id="2052148"/>
    <lineage>
        <taxon>Bacteria</taxon>
        <taxon>Bacteria division WOR-3</taxon>
    </lineage>
</organism>
<dbReference type="InterPro" id="IPR013785">
    <property type="entry name" value="Aldolase_TIM"/>
</dbReference>
<name>A0A7C0ZAY9_UNCW3</name>
<dbReference type="InterPro" id="IPR004352">
    <property type="entry name" value="GH114_TIM-barrel"/>
</dbReference>
<protein>
    <recommendedName>
        <fullName evidence="1">Glycoside-hydrolase family GH114 TIM-barrel domain-containing protein</fullName>
    </recommendedName>
</protein>
<dbReference type="PANTHER" id="PTHR35882">
    <property type="entry name" value="PELA"/>
    <property type="match status" value="1"/>
</dbReference>
<dbReference type="InterPro" id="IPR017853">
    <property type="entry name" value="GH"/>
</dbReference>
<dbReference type="PRINTS" id="PR01545">
    <property type="entry name" value="THEMAYE10DUF"/>
</dbReference>
<accession>A0A7C0ZAY9</accession>
<dbReference type="SUPFAM" id="SSF51445">
    <property type="entry name" value="(Trans)glycosidases"/>
    <property type="match status" value="1"/>
</dbReference>
<evidence type="ECO:0000259" key="1">
    <source>
        <dbReference type="Pfam" id="PF03537"/>
    </source>
</evidence>
<sequence>MRFKIVLILIVVISGCHKGEAGLSRVDSWVYQLQNANPEEIVESNVDLIVMDYSRDGTEAGEYSQEDINMIKESGILPIAYISIGEAENYRFYWEETWEENPPDWLGKENSQWSGNYAVKFWSDDWKEIVFSYIDRIIEQGFSGLYLDKVDEYEYWCDSSNNEALLLN</sequence>
<reference evidence="2" key="1">
    <citation type="journal article" date="2020" name="mSystems">
        <title>Genome- and Community-Level Interaction Insights into Carbon Utilization and Element Cycling Functions of Hydrothermarchaeota in Hydrothermal Sediment.</title>
        <authorList>
            <person name="Zhou Z."/>
            <person name="Liu Y."/>
            <person name="Xu W."/>
            <person name="Pan J."/>
            <person name="Luo Z.H."/>
            <person name="Li M."/>
        </authorList>
    </citation>
    <scope>NUCLEOTIDE SEQUENCE [LARGE SCALE GENOMIC DNA]</scope>
    <source>
        <strain evidence="2">HyVt-102</strain>
    </source>
</reference>
<dbReference type="InterPro" id="IPR016062">
    <property type="entry name" value="TM1410-rel"/>
</dbReference>
<dbReference type="NCBIfam" id="TIGR01370">
    <property type="entry name" value="MJ1477/TM1410 family putative glycoside hydrolase"/>
    <property type="match status" value="1"/>
</dbReference>
<dbReference type="Proteomes" id="UP000885847">
    <property type="component" value="Unassembled WGS sequence"/>
</dbReference>
<dbReference type="Pfam" id="PF03537">
    <property type="entry name" value="Glyco_hydro_114"/>
    <property type="match status" value="1"/>
</dbReference>
<dbReference type="Gene3D" id="3.20.20.70">
    <property type="entry name" value="Aldolase class I"/>
    <property type="match status" value="1"/>
</dbReference>
<comment type="caution">
    <text evidence="2">The sequence shown here is derived from an EMBL/GenBank/DDBJ whole genome shotgun (WGS) entry which is preliminary data.</text>
</comment>
<dbReference type="PROSITE" id="PS51257">
    <property type="entry name" value="PROKAR_LIPOPROTEIN"/>
    <property type="match status" value="1"/>
</dbReference>
<dbReference type="InterPro" id="IPR016063">
    <property type="entry name" value="TM1410_Glycdase"/>
</dbReference>
<proteinExistence type="predicted"/>
<dbReference type="PANTHER" id="PTHR35882:SF1">
    <property type="match status" value="1"/>
</dbReference>
<evidence type="ECO:0000313" key="2">
    <source>
        <dbReference type="EMBL" id="HDI83860.1"/>
    </source>
</evidence>
<dbReference type="AlphaFoldDB" id="A0A7C0ZAY9"/>